<protein>
    <submittedName>
        <fullName evidence="4">2-polyprenyl-6-methoxyphenol hydroxylase</fullName>
    </submittedName>
</protein>
<keyword evidence="3" id="KW-0274">FAD</keyword>
<dbReference type="GO" id="GO:0071949">
    <property type="term" value="F:FAD binding"/>
    <property type="evidence" value="ECO:0007669"/>
    <property type="project" value="InterPro"/>
</dbReference>
<organism evidence="4 5">
    <name type="scientific">Prauserella marina</name>
    <dbReference type="NCBI Taxonomy" id="530584"/>
    <lineage>
        <taxon>Bacteria</taxon>
        <taxon>Bacillati</taxon>
        <taxon>Actinomycetota</taxon>
        <taxon>Actinomycetes</taxon>
        <taxon>Pseudonocardiales</taxon>
        <taxon>Pseudonocardiaceae</taxon>
        <taxon>Prauserella</taxon>
    </lineage>
</organism>
<dbReference type="STRING" id="530584.SAMN05421630_105238"/>
<dbReference type="Gene3D" id="3.50.50.60">
    <property type="entry name" value="FAD/NAD(P)-binding domain"/>
    <property type="match status" value="1"/>
</dbReference>
<dbReference type="KEGG" id="pmad:BAY61_15950"/>
<proteinExistence type="predicted"/>
<dbReference type="PANTHER" id="PTHR43004">
    <property type="entry name" value="TRK SYSTEM POTASSIUM UPTAKE PROTEIN"/>
    <property type="match status" value="1"/>
</dbReference>
<sequence>MYDVIVVGAGPAGLMSAAELAMRGVSCVIVEKRDGESGVTRAFSLHARALELLDARGLADRLVAEGNPMRTVHPGYASRVDFGRLRTRYPMMLIVPQSGTERALRERVSALGVRMFRGEVVGLVQSPDSVRVGLNDGTELDARYVVGADGAHSTVRGLLDVGFTGETYDLPMLLADVRIPGATPPITQIGEAGAVVTLPFGDGWFRVGAWLLDNDERDEARFGRIRDAFVRIAGTDYGMSEPRWFSRFVAQRRQARRYRSGRVFLVGDAAHVNSPIGGQGMNTGIQDAVNLGWKLAAAVRGEAPPWLLDSYHSERHPVGERVLAMTDHLTRLVLTRSRVRQRLNRVAMAAALRTVAGRRRILGVLSGLEIAYAPGADRLAGRRAPDWALAGGDRLYRLLREGRFVVLAGEPGLLTGWWAERVVTGVPVGAVGPRAVLVRPDGYVAWAGHRDRLGSALLEWCGPVETAERGERADRAAS</sequence>
<dbReference type="Proteomes" id="UP000199494">
    <property type="component" value="Unassembled WGS sequence"/>
</dbReference>
<dbReference type="Pfam" id="PF21274">
    <property type="entry name" value="Rng_hyd_C"/>
    <property type="match status" value="1"/>
</dbReference>
<dbReference type="OrthoDB" id="4141215at2"/>
<dbReference type="EMBL" id="FMZE01000005">
    <property type="protein sequence ID" value="SDD02527.1"/>
    <property type="molecule type" value="Genomic_DNA"/>
</dbReference>
<keyword evidence="5" id="KW-1185">Reference proteome</keyword>
<comment type="cofactor">
    <cofactor evidence="1">
        <name>FAD</name>
        <dbReference type="ChEBI" id="CHEBI:57692"/>
    </cofactor>
</comment>
<dbReference type="GO" id="GO:0016709">
    <property type="term" value="F:oxidoreductase activity, acting on paired donors, with incorporation or reduction of molecular oxygen, NAD(P)H as one donor, and incorporation of one atom of oxygen"/>
    <property type="evidence" value="ECO:0007669"/>
    <property type="project" value="UniProtKB-ARBA"/>
</dbReference>
<dbReference type="InterPro" id="IPR036188">
    <property type="entry name" value="FAD/NAD-bd_sf"/>
</dbReference>
<dbReference type="Gene3D" id="3.40.30.120">
    <property type="match status" value="1"/>
</dbReference>
<evidence type="ECO:0000256" key="3">
    <source>
        <dbReference type="ARBA" id="ARBA00022827"/>
    </source>
</evidence>
<dbReference type="SUPFAM" id="SSF51905">
    <property type="entry name" value="FAD/NAD(P)-binding domain"/>
    <property type="match status" value="1"/>
</dbReference>
<evidence type="ECO:0000313" key="5">
    <source>
        <dbReference type="Proteomes" id="UP000199494"/>
    </source>
</evidence>
<dbReference type="PANTHER" id="PTHR43004:SF19">
    <property type="entry name" value="BINDING MONOOXYGENASE, PUTATIVE (JCVI)-RELATED"/>
    <property type="match status" value="1"/>
</dbReference>
<dbReference type="InterPro" id="IPR002938">
    <property type="entry name" value="FAD-bd"/>
</dbReference>
<gene>
    <name evidence="4" type="ORF">SAMN05421630_105238</name>
</gene>
<evidence type="ECO:0000313" key="4">
    <source>
        <dbReference type="EMBL" id="SDD02527.1"/>
    </source>
</evidence>
<dbReference type="AlphaFoldDB" id="A0A222VQR7"/>
<dbReference type="PRINTS" id="PR00420">
    <property type="entry name" value="RNGMNOXGNASE"/>
</dbReference>
<dbReference type="RefSeq" id="WP_091804620.1">
    <property type="nucleotide sequence ID" value="NZ_CP016353.1"/>
</dbReference>
<dbReference type="Gene3D" id="3.30.70.2450">
    <property type="match status" value="1"/>
</dbReference>
<dbReference type="Pfam" id="PF01494">
    <property type="entry name" value="FAD_binding_3"/>
    <property type="match status" value="1"/>
</dbReference>
<name>A0A222VQR7_9PSEU</name>
<evidence type="ECO:0000256" key="2">
    <source>
        <dbReference type="ARBA" id="ARBA00022630"/>
    </source>
</evidence>
<reference evidence="4 5" key="1">
    <citation type="submission" date="2016-10" db="EMBL/GenBank/DDBJ databases">
        <authorList>
            <person name="de Groot N.N."/>
        </authorList>
    </citation>
    <scope>NUCLEOTIDE SEQUENCE [LARGE SCALE GENOMIC DNA]</scope>
    <source>
        <strain evidence="4 5">CGMCC 4.5506</strain>
    </source>
</reference>
<accession>A0A222VQR7</accession>
<keyword evidence="2" id="KW-0285">Flavoprotein</keyword>
<dbReference type="InterPro" id="IPR050641">
    <property type="entry name" value="RIFMO-like"/>
</dbReference>
<evidence type="ECO:0000256" key="1">
    <source>
        <dbReference type="ARBA" id="ARBA00001974"/>
    </source>
</evidence>